<dbReference type="EMBL" id="JBHLTC010000002">
    <property type="protein sequence ID" value="MFC0623035.1"/>
    <property type="molecule type" value="Genomic_DNA"/>
</dbReference>
<organism evidence="2 3">
    <name type="scientific">Kribbella deserti</name>
    <dbReference type="NCBI Taxonomy" id="1926257"/>
    <lineage>
        <taxon>Bacteria</taxon>
        <taxon>Bacillati</taxon>
        <taxon>Actinomycetota</taxon>
        <taxon>Actinomycetes</taxon>
        <taxon>Propionibacteriales</taxon>
        <taxon>Kribbellaceae</taxon>
        <taxon>Kribbella</taxon>
    </lineage>
</organism>
<dbReference type="Proteomes" id="UP001589890">
    <property type="component" value="Unassembled WGS sequence"/>
</dbReference>
<dbReference type="RefSeq" id="WP_380043725.1">
    <property type="nucleotide sequence ID" value="NZ_JBHLTC010000002.1"/>
</dbReference>
<reference evidence="2 3" key="1">
    <citation type="submission" date="2024-09" db="EMBL/GenBank/DDBJ databases">
        <authorList>
            <person name="Sun Q."/>
            <person name="Mori K."/>
        </authorList>
    </citation>
    <scope>NUCLEOTIDE SEQUENCE [LARGE SCALE GENOMIC DNA]</scope>
    <source>
        <strain evidence="2 3">CGMCC 1.15906</strain>
    </source>
</reference>
<evidence type="ECO:0000256" key="1">
    <source>
        <dbReference type="SAM" id="MobiDB-lite"/>
    </source>
</evidence>
<evidence type="ECO:0000313" key="2">
    <source>
        <dbReference type="EMBL" id="MFC0623035.1"/>
    </source>
</evidence>
<comment type="caution">
    <text evidence="2">The sequence shown here is derived from an EMBL/GenBank/DDBJ whole genome shotgun (WGS) entry which is preliminary data.</text>
</comment>
<feature type="region of interest" description="Disordered" evidence="1">
    <location>
        <begin position="98"/>
        <end position="139"/>
    </location>
</feature>
<sequence length="139" mass="15408">MARYEVIARAQVGRQLSRTDAIDLTLKGRTLQEGMRFERVEPLPNGEIAVVLKRSLNARKSDRAHELTQRSLAVLGIPASQVSRIDVHRLSRKNGRALVRSWSGPSGPTDPGTAGDREPRNPLPSPPYLQARLDLPREA</sequence>
<protein>
    <submittedName>
        <fullName evidence="2">Uncharacterized protein</fullName>
    </submittedName>
</protein>
<proteinExistence type="predicted"/>
<keyword evidence="3" id="KW-1185">Reference proteome</keyword>
<evidence type="ECO:0000313" key="3">
    <source>
        <dbReference type="Proteomes" id="UP001589890"/>
    </source>
</evidence>
<name>A0ABV6QEQ2_9ACTN</name>
<gene>
    <name evidence="2" type="ORF">ACFFGN_03120</name>
</gene>
<accession>A0ABV6QEQ2</accession>